<dbReference type="CDD" id="cd02966">
    <property type="entry name" value="TlpA_like_family"/>
    <property type="match status" value="1"/>
</dbReference>
<dbReference type="AlphaFoldDB" id="A0A1T5AUC2"/>
<dbReference type="OrthoDB" id="634996at2"/>
<reference evidence="3" key="1">
    <citation type="submission" date="2017-02" db="EMBL/GenBank/DDBJ databases">
        <authorList>
            <person name="Varghese N."/>
            <person name="Submissions S."/>
        </authorList>
    </citation>
    <scope>NUCLEOTIDE SEQUENCE [LARGE SCALE GENOMIC DNA]</scope>
    <source>
        <strain evidence="3">DSM 24091</strain>
    </source>
</reference>
<dbReference type="STRING" id="1513896.SAMN05660841_00176"/>
<feature type="domain" description="Thioredoxin" evidence="1">
    <location>
        <begin position="236"/>
        <end position="389"/>
    </location>
</feature>
<sequence>MKKLLTLALLYAGLNYAQEKKALVFTANDLFAPTAELADKFERNKSQLTPEERDVWYSTLAVKYTRDKNNAKAEEMIDHISSDLPFAQAASTIVGLLDEPDRLAWEERIKKRVDKVDKQSTDSKGYAELAAVYGTILMHNAKYKEALPYLALAYDKIMVRKELNRNYHYVLSLNGQYEKAFPYLEELVKTGFADEAVKVQLKKSHQALHPTADVNQYFSGLQQNLQDELKDKLTKMEVNVPVKAFTVYDVHGKSVSIHDFKGKTVVIDLWGTWCIPCMKALPAMQKVVNKFKSDNDVQFLFINTLEKGDAKKIAFEYFRKHNYEMDLYIDPMDKETKTSPAYEALGRGGMPNKIIIDRDGIIRFKTAGFMGGDDELIEELSLMIEIAKNKH</sequence>
<name>A0A1T5AUC2_9SPHI</name>
<accession>A0A1T5AUC2</accession>
<dbReference type="EMBL" id="FUZF01000001">
    <property type="protein sequence ID" value="SKB38536.1"/>
    <property type="molecule type" value="Genomic_DNA"/>
</dbReference>
<dbReference type="PANTHER" id="PTHR42852:SF13">
    <property type="entry name" value="PROTEIN DIPZ"/>
    <property type="match status" value="1"/>
</dbReference>
<evidence type="ECO:0000313" key="2">
    <source>
        <dbReference type="EMBL" id="SKB38536.1"/>
    </source>
</evidence>
<dbReference type="InterPro" id="IPR050553">
    <property type="entry name" value="Thioredoxin_ResA/DsbE_sf"/>
</dbReference>
<gene>
    <name evidence="2" type="ORF">SAMN05660841_00176</name>
</gene>
<evidence type="ECO:0000313" key="3">
    <source>
        <dbReference type="Proteomes" id="UP000190150"/>
    </source>
</evidence>
<dbReference type="GO" id="GO:0016209">
    <property type="term" value="F:antioxidant activity"/>
    <property type="evidence" value="ECO:0007669"/>
    <property type="project" value="InterPro"/>
</dbReference>
<dbReference type="GO" id="GO:0016853">
    <property type="term" value="F:isomerase activity"/>
    <property type="evidence" value="ECO:0007669"/>
    <property type="project" value="UniProtKB-KW"/>
</dbReference>
<keyword evidence="3" id="KW-1185">Reference proteome</keyword>
<dbReference type="RefSeq" id="WP_079640535.1">
    <property type="nucleotide sequence ID" value="NZ_FUZF01000001.1"/>
</dbReference>
<dbReference type="InterPro" id="IPR000866">
    <property type="entry name" value="AhpC/TSA"/>
</dbReference>
<dbReference type="GO" id="GO:0016491">
    <property type="term" value="F:oxidoreductase activity"/>
    <property type="evidence" value="ECO:0007669"/>
    <property type="project" value="InterPro"/>
</dbReference>
<protein>
    <submittedName>
        <fullName evidence="2">Thiol-disulfide isomerase or thioredoxin</fullName>
    </submittedName>
</protein>
<proteinExistence type="predicted"/>
<keyword evidence="2" id="KW-0413">Isomerase</keyword>
<evidence type="ECO:0000259" key="1">
    <source>
        <dbReference type="PROSITE" id="PS51352"/>
    </source>
</evidence>
<dbReference type="InterPro" id="IPR036249">
    <property type="entry name" value="Thioredoxin-like_sf"/>
</dbReference>
<dbReference type="Gene3D" id="3.40.30.10">
    <property type="entry name" value="Glutaredoxin"/>
    <property type="match status" value="1"/>
</dbReference>
<dbReference type="Pfam" id="PF00578">
    <property type="entry name" value="AhpC-TSA"/>
    <property type="match status" value="1"/>
</dbReference>
<dbReference type="InterPro" id="IPR013766">
    <property type="entry name" value="Thioredoxin_domain"/>
</dbReference>
<dbReference type="PANTHER" id="PTHR42852">
    <property type="entry name" value="THIOL:DISULFIDE INTERCHANGE PROTEIN DSBE"/>
    <property type="match status" value="1"/>
</dbReference>
<dbReference type="SUPFAM" id="SSF52833">
    <property type="entry name" value="Thioredoxin-like"/>
    <property type="match status" value="1"/>
</dbReference>
<dbReference type="Proteomes" id="UP000190150">
    <property type="component" value="Unassembled WGS sequence"/>
</dbReference>
<organism evidence="2 3">
    <name type="scientific">Sphingobacterium nematocida</name>
    <dbReference type="NCBI Taxonomy" id="1513896"/>
    <lineage>
        <taxon>Bacteria</taxon>
        <taxon>Pseudomonadati</taxon>
        <taxon>Bacteroidota</taxon>
        <taxon>Sphingobacteriia</taxon>
        <taxon>Sphingobacteriales</taxon>
        <taxon>Sphingobacteriaceae</taxon>
        <taxon>Sphingobacterium</taxon>
    </lineage>
</organism>
<dbReference type="PROSITE" id="PS51352">
    <property type="entry name" value="THIOREDOXIN_2"/>
    <property type="match status" value="1"/>
</dbReference>